<dbReference type="InterPro" id="IPR000033">
    <property type="entry name" value="LDLR_classB_rpt"/>
</dbReference>
<dbReference type="InterPro" id="IPR050778">
    <property type="entry name" value="Cueball_EGF_LRP_Nidogen"/>
</dbReference>
<gene>
    <name evidence="2" type="ORF">HOLleu_02802</name>
</gene>
<dbReference type="PROSITE" id="PS51120">
    <property type="entry name" value="LDLRB"/>
    <property type="match status" value="1"/>
</dbReference>
<dbReference type="OrthoDB" id="72419at2759"/>
<dbReference type="AlphaFoldDB" id="A0A9Q1HJZ0"/>
<evidence type="ECO:0000313" key="3">
    <source>
        <dbReference type="Proteomes" id="UP001152320"/>
    </source>
</evidence>
<evidence type="ECO:0000313" key="2">
    <source>
        <dbReference type="EMBL" id="KAJ8049874.1"/>
    </source>
</evidence>
<dbReference type="InterPro" id="IPR011042">
    <property type="entry name" value="6-blade_b-propeller_TolB-like"/>
</dbReference>
<proteinExistence type="predicted"/>
<accession>A0A9Q1HJZ0</accession>
<dbReference type="Gene3D" id="2.120.10.30">
    <property type="entry name" value="TolB, C-terminal domain"/>
    <property type="match status" value="1"/>
</dbReference>
<dbReference type="PANTHER" id="PTHR46513:SF13">
    <property type="entry name" value="EGF-LIKE DOMAIN-CONTAINING PROTEIN"/>
    <property type="match status" value="1"/>
</dbReference>
<protein>
    <submittedName>
        <fullName evidence="2">Low-density lipoprotein receptor-related protein 8</fullName>
    </submittedName>
</protein>
<dbReference type="EMBL" id="JAIZAY010000001">
    <property type="protein sequence ID" value="KAJ8049874.1"/>
    <property type="molecule type" value="Genomic_DNA"/>
</dbReference>
<organism evidence="2 3">
    <name type="scientific">Holothuria leucospilota</name>
    <name type="common">Black long sea cucumber</name>
    <name type="synonym">Mertensiothuria leucospilota</name>
    <dbReference type="NCBI Taxonomy" id="206669"/>
    <lineage>
        <taxon>Eukaryota</taxon>
        <taxon>Metazoa</taxon>
        <taxon>Echinodermata</taxon>
        <taxon>Eleutherozoa</taxon>
        <taxon>Echinozoa</taxon>
        <taxon>Holothuroidea</taxon>
        <taxon>Aspidochirotacea</taxon>
        <taxon>Aspidochirotida</taxon>
        <taxon>Holothuriidae</taxon>
        <taxon>Holothuria</taxon>
    </lineage>
</organism>
<dbReference type="PANTHER" id="PTHR46513">
    <property type="entry name" value="VITELLOGENIN RECEPTOR-LIKE PROTEIN-RELATED-RELATED"/>
    <property type="match status" value="1"/>
</dbReference>
<keyword evidence="2" id="KW-0449">Lipoprotein</keyword>
<comment type="caution">
    <text evidence="2">The sequence shown here is derived from an EMBL/GenBank/DDBJ whole genome shotgun (WGS) entry which is preliminary data.</text>
</comment>
<feature type="repeat" description="LDL-receptor class B" evidence="1">
    <location>
        <begin position="1"/>
        <end position="45"/>
    </location>
</feature>
<dbReference type="SUPFAM" id="SSF63825">
    <property type="entry name" value="YWTD domain"/>
    <property type="match status" value="1"/>
</dbReference>
<name>A0A9Q1HJZ0_HOLLE</name>
<keyword evidence="2" id="KW-0675">Receptor</keyword>
<sequence length="87" mass="10260">MFWSDWGASPRIERAGMNGAYRQTIIDSNKLNIQWPNVLTIDYPSDMLYWVDARYHLLATCDFNGDNYRFILRDGSTLMHPFQNHCL</sequence>
<keyword evidence="3" id="KW-1185">Reference proteome</keyword>
<evidence type="ECO:0000256" key="1">
    <source>
        <dbReference type="PROSITE-ProRule" id="PRU00461"/>
    </source>
</evidence>
<dbReference type="Proteomes" id="UP001152320">
    <property type="component" value="Chromosome 1"/>
</dbReference>
<reference evidence="2" key="1">
    <citation type="submission" date="2021-10" db="EMBL/GenBank/DDBJ databases">
        <title>Tropical sea cucumber genome reveals ecological adaptation and Cuvierian tubules defense mechanism.</title>
        <authorList>
            <person name="Chen T."/>
        </authorList>
    </citation>
    <scope>NUCLEOTIDE SEQUENCE</scope>
    <source>
        <strain evidence="2">Nanhai2018</strain>
        <tissue evidence="2">Muscle</tissue>
    </source>
</reference>
<dbReference type="SMART" id="SM00135">
    <property type="entry name" value="LY"/>
    <property type="match status" value="1"/>
</dbReference>
<dbReference type="Pfam" id="PF00058">
    <property type="entry name" value="Ldl_recept_b"/>
    <property type="match status" value="1"/>
</dbReference>